<evidence type="ECO:0000259" key="2">
    <source>
        <dbReference type="Pfam" id="PF06985"/>
    </source>
</evidence>
<feature type="region of interest" description="Disordered" evidence="1">
    <location>
        <begin position="477"/>
        <end position="506"/>
    </location>
</feature>
<name>A0A9P9A0A1_9PEZI</name>
<dbReference type="PANTHER" id="PTHR33112">
    <property type="entry name" value="DOMAIN PROTEIN, PUTATIVE-RELATED"/>
    <property type="match status" value="1"/>
</dbReference>
<dbReference type="EMBL" id="JAGPXC010000003">
    <property type="protein sequence ID" value="KAH6655900.1"/>
    <property type="molecule type" value="Genomic_DNA"/>
</dbReference>
<evidence type="ECO:0000256" key="1">
    <source>
        <dbReference type="SAM" id="MobiDB-lite"/>
    </source>
</evidence>
<sequence length="676" mass="75811">MEFCDICLNLDAEQYWLRRDGQKNVTKCVRLTKLLELQLSAVKGCPGCKLLAKSLEGTLLEKTDGVHILFEKGLPLRLESRNLDLELLTVRNWKLPSPFVGVGREVPQDITADAAAVFAKEQLRRCTAHHEYCSRLPPVDRAQVKPERLLYIGIGLSSLDIYLVDTSRLILENRSHRLPPYIALSYCWGPREANLTTTRENMNARRTKIDYHDLPKTLQDAVAVARSIGIEYMWIDSLCIIQNDDDNNNTDWRIESSKMGSIYEAATLTISVTSSAAVTEGFLGLRRETAVADGGGKVVKWTGFDGSEAHTLVRRRLPHSGIVSETSDPAGCPLLRRGWTLQERLLATRTLHFLPDEMLWECRSDFVCECSSVEADQRWKNGHLRGSLFNVSVSNPEGADWVALWQQLVKDYSKRQLTDEVDRLPALSGIAARFKSSNTRLGRYFAGLWESGILWQMTWQADWSIFVAASSMHATTDTMNHSTGTRHPQSTRSTAQPNSSMASAFSNPVGNYRKSLKPSWSWISTRNPVEWDMVGPELRSSSRIDAKLLYASCLADPMNPFGQVTAGEMLLEAHAFSTKILANDLGFIWKLENGAIMIPDVPNLQLVPGDTIHCALIYDRVKDGMLLWVGLALQRLSNNNSTGEGTERFYRVGLVKGTMHSSYLGTGLFRRQILIE</sequence>
<dbReference type="AlphaFoldDB" id="A0A9P9A0A1"/>
<accession>A0A9P9A0A1</accession>
<organism evidence="3 4">
    <name type="scientific">Truncatella angustata</name>
    <dbReference type="NCBI Taxonomy" id="152316"/>
    <lineage>
        <taxon>Eukaryota</taxon>
        <taxon>Fungi</taxon>
        <taxon>Dikarya</taxon>
        <taxon>Ascomycota</taxon>
        <taxon>Pezizomycotina</taxon>
        <taxon>Sordariomycetes</taxon>
        <taxon>Xylariomycetidae</taxon>
        <taxon>Amphisphaeriales</taxon>
        <taxon>Sporocadaceae</taxon>
        <taxon>Truncatella</taxon>
    </lineage>
</organism>
<dbReference type="InterPro" id="IPR010730">
    <property type="entry name" value="HET"/>
</dbReference>
<protein>
    <submittedName>
        <fullName evidence="3">Heterokaryon incompatibility protein-domain-containing protein</fullName>
    </submittedName>
</protein>
<dbReference type="Pfam" id="PF06985">
    <property type="entry name" value="HET"/>
    <property type="match status" value="1"/>
</dbReference>
<evidence type="ECO:0000313" key="4">
    <source>
        <dbReference type="Proteomes" id="UP000758603"/>
    </source>
</evidence>
<comment type="caution">
    <text evidence="3">The sequence shown here is derived from an EMBL/GenBank/DDBJ whole genome shotgun (WGS) entry which is preliminary data.</text>
</comment>
<evidence type="ECO:0000313" key="3">
    <source>
        <dbReference type="EMBL" id="KAH6655900.1"/>
    </source>
</evidence>
<dbReference type="GeneID" id="70124643"/>
<feature type="domain" description="Heterokaryon incompatibility" evidence="2">
    <location>
        <begin position="181"/>
        <end position="343"/>
    </location>
</feature>
<dbReference type="PANTHER" id="PTHR33112:SF16">
    <property type="entry name" value="HETEROKARYON INCOMPATIBILITY DOMAIN-CONTAINING PROTEIN"/>
    <property type="match status" value="1"/>
</dbReference>
<reference evidence="3" key="1">
    <citation type="journal article" date="2021" name="Nat. Commun.">
        <title>Genetic determinants of endophytism in the Arabidopsis root mycobiome.</title>
        <authorList>
            <person name="Mesny F."/>
            <person name="Miyauchi S."/>
            <person name="Thiergart T."/>
            <person name="Pickel B."/>
            <person name="Atanasova L."/>
            <person name="Karlsson M."/>
            <person name="Huettel B."/>
            <person name="Barry K.W."/>
            <person name="Haridas S."/>
            <person name="Chen C."/>
            <person name="Bauer D."/>
            <person name="Andreopoulos W."/>
            <person name="Pangilinan J."/>
            <person name="LaButti K."/>
            <person name="Riley R."/>
            <person name="Lipzen A."/>
            <person name="Clum A."/>
            <person name="Drula E."/>
            <person name="Henrissat B."/>
            <person name="Kohler A."/>
            <person name="Grigoriev I.V."/>
            <person name="Martin F.M."/>
            <person name="Hacquard S."/>
        </authorList>
    </citation>
    <scope>NUCLEOTIDE SEQUENCE</scope>
    <source>
        <strain evidence="3">MPI-SDFR-AT-0073</strain>
    </source>
</reference>
<dbReference type="RefSeq" id="XP_045960165.1">
    <property type="nucleotide sequence ID" value="XM_046095750.1"/>
</dbReference>
<dbReference type="Proteomes" id="UP000758603">
    <property type="component" value="Unassembled WGS sequence"/>
</dbReference>
<keyword evidence="4" id="KW-1185">Reference proteome</keyword>
<gene>
    <name evidence="3" type="ORF">BKA67DRAFT_251629</name>
</gene>
<proteinExistence type="predicted"/>
<dbReference type="OrthoDB" id="8300194at2759"/>